<dbReference type="WBParaSite" id="HNAJ_0001284801-mRNA-1">
    <property type="protein sequence ID" value="HNAJ_0001284801-mRNA-1"/>
    <property type="gene ID" value="HNAJ_0001284801"/>
</dbReference>
<reference evidence="2" key="1">
    <citation type="submission" date="2017-02" db="UniProtKB">
        <authorList>
            <consortium name="WormBaseParasite"/>
        </authorList>
    </citation>
    <scope>IDENTIFICATION</scope>
</reference>
<dbReference type="PANTHER" id="PTHR11607">
    <property type="entry name" value="ALPHA-MANNOSIDASE"/>
    <property type="match status" value="1"/>
</dbReference>
<dbReference type="GO" id="GO:0006013">
    <property type="term" value="P:mannose metabolic process"/>
    <property type="evidence" value="ECO:0007669"/>
    <property type="project" value="InterPro"/>
</dbReference>
<feature type="domain" description="Glycosyl hydrolase family 38 C-terminal" evidence="1">
    <location>
        <begin position="99"/>
        <end position="302"/>
    </location>
</feature>
<evidence type="ECO:0000313" key="2">
    <source>
        <dbReference type="WBParaSite" id="HNAJ_0001284801-mRNA-1"/>
    </source>
</evidence>
<name>A0A0R3TYA1_RODNA</name>
<evidence type="ECO:0000259" key="1">
    <source>
        <dbReference type="Pfam" id="PF07748"/>
    </source>
</evidence>
<dbReference type="GO" id="GO:0000139">
    <property type="term" value="C:Golgi membrane"/>
    <property type="evidence" value="ECO:0007669"/>
    <property type="project" value="TreeGrafter"/>
</dbReference>
<dbReference type="Pfam" id="PF07748">
    <property type="entry name" value="Glyco_hydro_38C"/>
    <property type="match status" value="1"/>
</dbReference>
<dbReference type="Gene3D" id="2.70.98.30">
    <property type="entry name" value="Golgi alpha-mannosidase II, domain 4"/>
    <property type="match status" value="1"/>
</dbReference>
<dbReference type="GO" id="GO:0006491">
    <property type="term" value="P:N-glycan processing"/>
    <property type="evidence" value="ECO:0007669"/>
    <property type="project" value="TreeGrafter"/>
</dbReference>
<organism evidence="2">
    <name type="scientific">Rodentolepis nana</name>
    <name type="common">Dwarf tapeworm</name>
    <name type="synonym">Hymenolepis nana</name>
    <dbReference type="NCBI Taxonomy" id="102285"/>
    <lineage>
        <taxon>Eukaryota</taxon>
        <taxon>Metazoa</taxon>
        <taxon>Spiralia</taxon>
        <taxon>Lophotrochozoa</taxon>
        <taxon>Platyhelminthes</taxon>
        <taxon>Cestoda</taxon>
        <taxon>Eucestoda</taxon>
        <taxon>Cyclophyllidea</taxon>
        <taxon>Hymenolepididae</taxon>
        <taxon>Rodentolepis</taxon>
    </lineage>
</organism>
<sequence>LSILCDNSKTPLAVQLEPIVNIKSPYPSATIFRLSAGPIRLSPMEFVRVTVKAVTESSSKPAILIAKPTLFRYPQIARAIETFYIKGEPRNFESKLISNFLELNFDGETGFAQNLHNKITRETHKLEIGFHYMNPSPKPGAAGAYIGCSFVSNEPLSKDPVELRVLRGALSDEVTSYYPRVKHTLRFNKLDSAGRMALEVENVVNLTNANAMEVVMTIKTGINNHNGTFFTDSNCFQMIERRYRTKIRQWGNVYPMSCAAFIEDETHRVTLLSGQPLGFMAGEKPGEMKVWLDRRTHIDDQRGLFESMTDNQPTRSLFRILIERVSKPAKASVVVPSLTADAHFVLDDILFPSAQFLVNTDSSKLKSTLSLMTGTGLPCDYDLVTMKTFFSKSERFNGLDSVTGSQLGMVLRHKVNGCGSTGLCGDICACQSPTVSPMHLLASALNPHKSQSLFGDRTPYPTLSGHNCKSTRVPK</sequence>
<accession>A0A0R3TYA1</accession>
<dbReference type="AlphaFoldDB" id="A0A0R3TYA1"/>
<protein>
    <submittedName>
        <fullName evidence="2">Glyco_hydro_38C domain-containing protein</fullName>
    </submittedName>
</protein>
<dbReference type="InterPro" id="IPR011682">
    <property type="entry name" value="Glyco_hydro_38_C"/>
</dbReference>
<dbReference type="GO" id="GO:0030246">
    <property type="term" value="F:carbohydrate binding"/>
    <property type="evidence" value="ECO:0007669"/>
    <property type="project" value="InterPro"/>
</dbReference>
<proteinExistence type="predicted"/>
<dbReference type="GO" id="GO:0004559">
    <property type="term" value="F:alpha-mannosidase activity"/>
    <property type="evidence" value="ECO:0007669"/>
    <property type="project" value="InterPro"/>
</dbReference>
<dbReference type="InterPro" id="IPR011013">
    <property type="entry name" value="Gal_mutarotase_sf_dom"/>
</dbReference>
<dbReference type="SUPFAM" id="SSF74650">
    <property type="entry name" value="Galactose mutarotase-like"/>
    <property type="match status" value="1"/>
</dbReference>
<dbReference type="PANTHER" id="PTHR11607:SF70">
    <property type="entry name" value="ALPHA-MANNOSIDASE"/>
    <property type="match status" value="1"/>
</dbReference>
<dbReference type="STRING" id="102285.A0A0R3TYA1"/>
<dbReference type="InterPro" id="IPR050843">
    <property type="entry name" value="Glycosyl_Hydrlase_38"/>
</dbReference>